<dbReference type="PANTHER" id="PTHR34584">
    <property type="entry name" value="NA(+)/H(+) ANTIPORTER SUBUNIT E1"/>
    <property type="match status" value="1"/>
</dbReference>
<dbReference type="GO" id="GO:0005886">
    <property type="term" value="C:plasma membrane"/>
    <property type="evidence" value="ECO:0007669"/>
    <property type="project" value="UniProtKB-SubCell"/>
</dbReference>
<evidence type="ECO:0000256" key="5">
    <source>
        <dbReference type="ARBA" id="ARBA00023136"/>
    </source>
</evidence>
<evidence type="ECO:0000256" key="1">
    <source>
        <dbReference type="ARBA" id="ARBA00004651"/>
    </source>
</evidence>
<dbReference type="PANTHER" id="PTHR34584:SF1">
    <property type="entry name" value="NA(+)_H(+) ANTIPORTER SUBUNIT E1"/>
    <property type="match status" value="1"/>
</dbReference>
<dbReference type="GO" id="GO:0008324">
    <property type="term" value="F:monoatomic cation transmembrane transporter activity"/>
    <property type="evidence" value="ECO:0007669"/>
    <property type="project" value="InterPro"/>
</dbReference>
<evidence type="ECO:0000256" key="3">
    <source>
        <dbReference type="ARBA" id="ARBA00022692"/>
    </source>
</evidence>
<keyword evidence="4 6" id="KW-1133">Transmembrane helix</keyword>
<comment type="subcellular location">
    <subcellularLocation>
        <location evidence="1">Cell membrane</location>
        <topology evidence="1">Multi-pass membrane protein</topology>
    </subcellularLocation>
</comment>
<organism evidence="7">
    <name type="scientific">marine metagenome</name>
    <dbReference type="NCBI Taxonomy" id="408172"/>
    <lineage>
        <taxon>unclassified sequences</taxon>
        <taxon>metagenomes</taxon>
        <taxon>ecological metagenomes</taxon>
    </lineage>
</organism>
<proteinExistence type="predicted"/>
<name>A0A382W4K5_9ZZZZ</name>
<dbReference type="InterPro" id="IPR002758">
    <property type="entry name" value="Cation_antiport_E"/>
</dbReference>
<evidence type="ECO:0000256" key="6">
    <source>
        <dbReference type="SAM" id="Phobius"/>
    </source>
</evidence>
<keyword evidence="5 6" id="KW-0472">Membrane</keyword>
<accession>A0A382W4K5</accession>
<reference evidence="7" key="1">
    <citation type="submission" date="2018-05" db="EMBL/GenBank/DDBJ databases">
        <authorList>
            <person name="Lanie J.A."/>
            <person name="Ng W.-L."/>
            <person name="Kazmierczak K.M."/>
            <person name="Andrzejewski T.M."/>
            <person name="Davidsen T.M."/>
            <person name="Wayne K.J."/>
            <person name="Tettelin H."/>
            <person name="Glass J.I."/>
            <person name="Rusch D."/>
            <person name="Podicherti R."/>
            <person name="Tsui H.-C.T."/>
            <person name="Winkler M.E."/>
        </authorList>
    </citation>
    <scope>NUCLEOTIDE SEQUENCE</scope>
</reference>
<dbReference type="Pfam" id="PF01899">
    <property type="entry name" value="MNHE"/>
    <property type="match status" value="1"/>
</dbReference>
<feature type="transmembrane region" description="Helical" evidence="6">
    <location>
        <begin position="65"/>
        <end position="83"/>
    </location>
</feature>
<feature type="non-terminal residue" evidence="7">
    <location>
        <position position="1"/>
    </location>
</feature>
<evidence type="ECO:0000256" key="4">
    <source>
        <dbReference type="ARBA" id="ARBA00022989"/>
    </source>
</evidence>
<sequence>SPSAMSRTKYPTVGYELSLAFTCRQPSAKMLDPPQVGRYIDAALVAMWRGGRKLTPPLTQVRSNSLSRLFSLVIILFGTWLLWSGIYQPLTIGFGVGSCLFVAWLASRMGIGDAEGHPVHLIPKLILYIPWLVWAIVKANIDVARRILNPRLPISPRMVKVKGTQRDDLGRVIYANSITLTPGTITVDLQGDELTVHALTAEAEADLLTGDMDGRVTRLQGTKG</sequence>
<gene>
    <name evidence="7" type="ORF">METZ01_LOCUS406533</name>
</gene>
<evidence type="ECO:0000313" key="7">
    <source>
        <dbReference type="EMBL" id="SVD53679.1"/>
    </source>
</evidence>
<feature type="transmembrane region" description="Helical" evidence="6">
    <location>
        <begin position="119"/>
        <end position="137"/>
    </location>
</feature>
<protein>
    <recommendedName>
        <fullName evidence="8">Cation transporter</fullName>
    </recommendedName>
</protein>
<dbReference type="AlphaFoldDB" id="A0A382W4K5"/>
<keyword evidence="2" id="KW-1003">Cell membrane</keyword>
<keyword evidence="3 6" id="KW-0812">Transmembrane</keyword>
<evidence type="ECO:0008006" key="8">
    <source>
        <dbReference type="Google" id="ProtNLM"/>
    </source>
</evidence>
<evidence type="ECO:0000256" key="2">
    <source>
        <dbReference type="ARBA" id="ARBA00022475"/>
    </source>
</evidence>
<dbReference type="EMBL" id="UINC01156963">
    <property type="protein sequence ID" value="SVD53679.1"/>
    <property type="molecule type" value="Genomic_DNA"/>
</dbReference>